<keyword evidence="1" id="KW-0547">Nucleotide-binding</keyword>
<dbReference type="InterPro" id="IPR036388">
    <property type="entry name" value="WH-like_DNA-bd_sf"/>
</dbReference>
<dbReference type="Gene3D" id="1.25.40.10">
    <property type="entry name" value="Tetratricopeptide repeat domain"/>
    <property type="match status" value="1"/>
</dbReference>
<dbReference type="PANTHER" id="PTHR16305:SF28">
    <property type="entry name" value="GUANYLATE CYCLASE DOMAIN-CONTAINING PROTEIN"/>
    <property type="match status" value="1"/>
</dbReference>
<dbReference type="InterPro" id="IPR011990">
    <property type="entry name" value="TPR-like_helical_dom_sf"/>
</dbReference>
<dbReference type="SMART" id="SM00421">
    <property type="entry name" value="HTH_LUXR"/>
    <property type="match status" value="1"/>
</dbReference>
<dbReference type="GO" id="GO:0006355">
    <property type="term" value="P:regulation of DNA-templated transcription"/>
    <property type="evidence" value="ECO:0007669"/>
    <property type="project" value="InterPro"/>
</dbReference>
<evidence type="ECO:0000313" key="4">
    <source>
        <dbReference type="EMBL" id="MBC3757429.1"/>
    </source>
</evidence>
<dbReference type="SMART" id="SM00028">
    <property type="entry name" value="TPR"/>
    <property type="match status" value="1"/>
</dbReference>
<dbReference type="SUPFAM" id="SSF52540">
    <property type="entry name" value="P-loop containing nucleoside triphosphate hydrolases"/>
    <property type="match status" value="1"/>
</dbReference>
<dbReference type="Pfam" id="PF00196">
    <property type="entry name" value="GerE"/>
    <property type="match status" value="1"/>
</dbReference>
<dbReference type="RefSeq" id="WP_186558783.1">
    <property type="nucleotide sequence ID" value="NZ_JACNMF010000001.1"/>
</dbReference>
<dbReference type="InterPro" id="IPR027417">
    <property type="entry name" value="P-loop_NTPase"/>
</dbReference>
<evidence type="ECO:0000256" key="2">
    <source>
        <dbReference type="ARBA" id="ARBA00022840"/>
    </source>
</evidence>
<dbReference type="SUPFAM" id="SSF46894">
    <property type="entry name" value="C-terminal effector domain of the bipartite response regulators"/>
    <property type="match status" value="1"/>
</dbReference>
<dbReference type="Proteomes" id="UP000656244">
    <property type="component" value="Unassembled WGS sequence"/>
</dbReference>
<feature type="domain" description="HTH luxR-type" evidence="3">
    <location>
        <begin position="799"/>
        <end position="864"/>
    </location>
</feature>
<organism evidence="4 5">
    <name type="scientific">Hyunsoonleella aquatilis</name>
    <dbReference type="NCBI Taxonomy" id="2762758"/>
    <lineage>
        <taxon>Bacteria</taxon>
        <taxon>Pseudomonadati</taxon>
        <taxon>Bacteroidota</taxon>
        <taxon>Flavobacteriia</taxon>
        <taxon>Flavobacteriales</taxon>
        <taxon>Flavobacteriaceae</taxon>
    </lineage>
</organism>
<dbReference type="PRINTS" id="PR00038">
    <property type="entry name" value="HTHLUXR"/>
</dbReference>
<dbReference type="GO" id="GO:0004016">
    <property type="term" value="F:adenylate cyclase activity"/>
    <property type="evidence" value="ECO:0007669"/>
    <property type="project" value="TreeGrafter"/>
</dbReference>
<dbReference type="GO" id="GO:0005524">
    <property type="term" value="F:ATP binding"/>
    <property type="evidence" value="ECO:0007669"/>
    <property type="project" value="UniProtKB-KW"/>
</dbReference>
<dbReference type="Gene3D" id="1.10.10.10">
    <property type="entry name" value="Winged helix-like DNA-binding domain superfamily/Winged helix DNA-binding domain"/>
    <property type="match status" value="1"/>
</dbReference>
<dbReference type="Gene3D" id="3.40.50.300">
    <property type="entry name" value="P-loop containing nucleotide triphosphate hydrolases"/>
    <property type="match status" value="1"/>
</dbReference>
<dbReference type="GO" id="GO:0005737">
    <property type="term" value="C:cytoplasm"/>
    <property type="evidence" value="ECO:0007669"/>
    <property type="project" value="TreeGrafter"/>
</dbReference>
<name>A0A923H8J5_9FLAO</name>
<evidence type="ECO:0000313" key="5">
    <source>
        <dbReference type="Proteomes" id="UP000656244"/>
    </source>
</evidence>
<protein>
    <submittedName>
        <fullName evidence="4">AAA family ATPase</fullName>
    </submittedName>
</protein>
<dbReference type="CDD" id="cd06170">
    <property type="entry name" value="LuxR_C_like"/>
    <property type="match status" value="1"/>
</dbReference>
<dbReference type="InterPro" id="IPR041664">
    <property type="entry name" value="AAA_16"/>
</dbReference>
<dbReference type="PROSITE" id="PS50043">
    <property type="entry name" value="HTH_LUXR_2"/>
    <property type="match status" value="1"/>
</dbReference>
<keyword evidence="5" id="KW-1185">Reference proteome</keyword>
<proteinExistence type="predicted"/>
<dbReference type="Pfam" id="PF13191">
    <property type="entry name" value="AAA_16"/>
    <property type="match status" value="1"/>
</dbReference>
<dbReference type="GO" id="GO:0003677">
    <property type="term" value="F:DNA binding"/>
    <property type="evidence" value="ECO:0007669"/>
    <property type="project" value="InterPro"/>
</dbReference>
<dbReference type="AlphaFoldDB" id="A0A923H8J5"/>
<comment type="caution">
    <text evidence="4">The sequence shown here is derived from an EMBL/GenBank/DDBJ whole genome shotgun (WGS) entry which is preliminary data.</text>
</comment>
<dbReference type="InterPro" id="IPR019734">
    <property type="entry name" value="TPR_rpt"/>
</dbReference>
<dbReference type="EMBL" id="JACNMF010000001">
    <property type="protein sequence ID" value="MBC3757429.1"/>
    <property type="molecule type" value="Genomic_DNA"/>
</dbReference>
<dbReference type="InterPro" id="IPR016032">
    <property type="entry name" value="Sig_transdc_resp-reg_C-effctor"/>
</dbReference>
<accession>A0A923H8J5</accession>
<evidence type="ECO:0000259" key="3">
    <source>
        <dbReference type="PROSITE" id="PS50043"/>
    </source>
</evidence>
<dbReference type="SUPFAM" id="SSF48452">
    <property type="entry name" value="TPR-like"/>
    <property type="match status" value="1"/>
</dbReference>
<dbReference type="PROSITE" id="PS00622">
    <property type="entry name" value="HTH_LUXR_1"/>
    <property type="match status" value="1"/>
</dbReference>
<sequence>MILYERDSYLTLLNTYFDELQNGIGQTVIINGEAGLGKTVLIEAFYNKIKKHCYFLLGSCDSLFTPRPLGPLFDIATDIGGSFKNLLYAGSERNLIFSSLLDRLKTFDKPCVFVIEDIHWADESTADLIKFLSRRISNSNCLLILTARENEIGLNKAIKLSISEISPTHLQKLNLINLSKQAVLDMVSDMEISGRDLFKITKGHPFFVTEIINSKNREIPESIADVILTKLHHLEDDEKELTELISIFPNRVEAELILKLKPESLNHLENILKSGILVEDGHYLRFKHEISRLVVAESISTFKKTYLHNTILQQLQNNNSADLALMVHHAKNANKPNIVAELAPKAGDNASNWGAHLEAAKLYKMAIDCTSEMEDKQWVQLLEKYSIECYLTNQLCEAISIRNKITKVLKNSEDALSRGDNYRWLSRMHWYNGNNQEAFNFAMLAIEQLEALSNQTKELALAYTNLGQLHMLKNDFENTILWCKKSIEIAKKHNRKDIVAHAMTNMGSIKLNRIETESEGIKVLQNALDLAIDSNNQDHIIRIKTSLICHYTLKRNFTELNNILPTAIEFCENHEINSYLFYLKGWDARQNEMLGNWDRALQLSNTVLKVKNQASINRIVALVPKARIKMRKGQKDEAKLLLTEVAQLALETNEAQRLLPVACAMLEYQWIYDEIFENQSVIEFYSEMSAKGYYVTELVSEYALWLTLNGLPFSKEWHLNPEYIKLLINNNNHEAVQFMLDRNCNYDAAIMLALGNEGDLRKSIQLLDTLDASATIDKVRNIMKSKGYKSIPVGIRKSTKSNPALLTNRQIDVLKELGNGLQNTEIANKLFISSKTVEHHISSIFVKLDVNSRNKAVIKAKELGILE</sequence>
<evidence type="ECO:0000256" key="1">
    <source>
        <dbReference type="ARBA" id="ARBA00022741"/>
    </source>
</evidence>
<gene>
    <name evidence="4" type="ORF">H7U19_03360</name>
</gene>
<keyword evidence="2" id="KW-0067">ATP-binding</keyword>
<reference evidence="4" key="1">
    <citation type="submission" date="2020-08" db="EMBL/GenBank/DDBJ databases">
        <title>Hyunsoonleella sp. strain SJ7 genome sequencing and assembly.</title>
        <authorList>
            <person name="Kim I."/>
        </authorList>
    </citation>
    <scope>NUCLEOTIDE SEQUENCE</scope>
    <source>
        <strain evidence="4">SJ7</strain>
    </source>
</reference>
<dbReference type="PANTHER" id="PTHR16305">
    <property type="entry name" value="TESTICULAR SOLUBLE ADENYLYL CYCLASE"/>
    <property type="match status" value="1"/>
</dbReference>
<dbReference type="InterPro" id="IPR000792">
    <property type="entry name" value="Tscrpt_reg_LuxR_C"/>
</dbReference>